<evidence type="ECO:0000259" key="1">
    <source>
        <dbReference type="PROSITE" id="PS50181"/>
    </source>
</evidence>
<evidence type="ECO:0000313" key="3">
    <source>
        <dbReference type="Proteomes" id="UP000230002"/>
    </source>
</evidence>
<dbReference type="OrthoDB" id="2854459at2759"/>
<name>A0A2G8SH80_9APHY</name>
<accession>A0A2G8SH80</accession>
<sequence length="597" mass="66838">MEEYKNHAFTLLTIHNSVAPINTLPIEIFQKILVNVPSKSFWCDALWMLSLGSVCRQWRAVLSTTPEYWVRGLHTVMDSIFYDRYSDEDIAHGRNIFLTRSAPCPLEVSMDYSSDDLGPGWDAFEAHYDRVTVLEVMPMNEIDLDCVFDAMTVSEKGMKRLERLQVDGRNVKGLMNYTLPWEAQDLPCLGCLEITGRLFCREITVPSLHTVILTSPPRDIGSLPHLLRALENCPALAILRLELAHKDDTFQNKTPKRGLNLPKLRNLAVSGGLSDVRCFLTVLTFPSTTLVELDVLDTGNEQDKGLVLTNVLPRSLSIFGAHQMIDGVDRLCFHSKPQPRSEDERAVVCMRASVRGKERLHISPAFWLHSAEHFLQFLKLFRACRVTELALDLRHATSDMDAEFWAKFFTALPDVVRLQLLSPTANSESRAMKRDMAECYLASCGVPHAVPEDALVDFICRIAPPRSAVSLAWVLPCVDPSDPSRLDELGDVHGVLAGHADSEYIVLRRLELYLMAPDPDPSGQQAFDVTEVCGLDGMPLRMIDGLLIPGLDPDLEDAAEVVVFGSSTFEGFRVANDDHDEFDVDGIDDDPMEIEDD</sequence>
<dbReference type="InterPro" id="IPR001810">
    <property type="entry name" value="F-box_dom"/>
</dbReference>
<feature type="domain" description="F-box" evidence="1">
    <location>
        <begin position="18"/>
        <end position="72"/>
    </location>
</feature>
<proteinExistence type="predicted"/>
<dbReference type="AlphaFoldDB" id="A0A2G8SH80"/>
<reference evidence="2 3" key="1">
    <citation type="journal article" date="2015" name="Sci. Rep.">
        <title>Chromosome-level genome map provides insights into diverse defense mechanisms in the medicinal fungus Ganoderma sinense.</title>
        <authorList>
            <person name="Zhu Y."/>
            <person name="Xu J."/>
            <person name="Sun C."/>
            <person name="Zhou S."/>
            <person name="Xu H."/>
            <person name="Nelson D.R."/>
            <person name="Qian J."/>
            <person name="Song J."/>
            <person name="Luo H."/>
            <person name="Xiang L."/>
            <person name="Li Y."/>
            <person name="Xu Z."/>
            <person name="Ji A."/>
            <person name="Wang L."/>
            <person name="Lu S."/>
            <person name="Hayward A."/>
            <person name="Sun W."/>
            <person name="Li X."/>
            <person name="Schwartz D.C."/>
            <person name="Wang Y."/>
            <person name="Chen S."/>
        </authorList>
    </citation>
    <scope>NUCLEOTIDE SEQUENCE [LARGE SCALE GENOMIC DNA]</scope>
    <source>
        <strain evidence="2 3">ZZ0214-1</strain>
    </source>
</reference>
<evidence type="ECO:0000313" key="2">
    <source>
        <dbReference type="EMBL" id="PIL33134.1"/>
    </source>
</evidence>
<organism evidence="2 3">
    <name type="scientific">Ganoderma sinense ZZ0214-1</name>
    <dbReference type="NCBI Taxonomy" id="1077348"/>
    <lineage>
        <taxon>Eukaryota</taxon>
        <taxon>Fungi</taxon>
        <taxon>Dikarya</taxon>
        <taxon>Basidiomycota</taxon>
        <taxon>Agaricomycotina</taxon>
        <taxon>Agaricomycetes</taxon>
        <taxon>Polyporales</taxon>
        <taxon>Polyporaceae</taxon>
        <taxon>Ganoderma</taxon>
    </lineage>
</organism>
<dbReference type="EMBL" id="AYKW01000008">
    <property type="protein sequence ID" value="PIL33134.1"/>
    <property type="molecule type" value="Genomic_DNA"/>
</dbReference>
<gene>
    <name evidence="2" type="ORF">GSI_04583</name>
</gene>
<keyword evidence="3" id="KW-1185">Reference proteome</keyword>
<dbReference type="Proteomes" id="UP000230002">
    <property type="component" value="Unassembled WGS sequence"/>
</dbReference>
<dbReference type="SUPFAM" id="SSF52047">
    <property type="entry name" value="RNI-like"/>
    <property type="match status" value="1"/>
</dbReference>
<dbReference type="PROSITE" id="PS50181">
    <property type="entry name" value="FBOX"/>
    <property type="match status" value="1"/>
</dbReference>
<comment type="caution">
    <text evidence="2">The sequence shown here is derived from an EMBL/GenBank/DDBJ whole genome shotgun (WGS) entry which is preliminary data.</text>
</comment>
<dbReference type="InterPro" id="IPR036047">
    <property type="entry name" value="F-box-like_dom_sf"/>
</dbReference>
<protein>
    <recommendedName>
        <fullName evidence="1">F-box domain-containing protein</fullName>
    </recommendedName>
</protein>
<dbReference type="SUPFAM" id="SSF81383">
    <property type="entry name" value="F-box domain"/>
    <property type="match status" value="1"/>
</dbReference>